<name>A0A1G7RWY3_9PROT</name>
<dbReference type="Proteomes" id="UP000199415">
    <property type="component" value="Unassembled WGS sequence"/>
</dbReference>
<evidence type="ECO:0000313" key="6">
    <source>
        <dbReference type="EMBL" id="SDG15333.1"/>
    </source>
</evidence>
<sequence length="710" mass="75776">MAAQADTETSGLDAVLRSLWRRKAIVVGVVVLIPLLAGLGSLAMEARYRAAAEVMLEPRAGAAEGDRSPGASATRAAIASQVEALTARGLLRRVVERADLLDTPAFNPSLRPETTLLDRLGLNGGSDRTLPKAVQQRRAVAALRERLTVRRQGRSQVARIAVTAPTPELAARVANTVASTYIDRRRALRQRWRERATGQLADTVTDLRGKVRAAEDAVAAYREKTGLTTEPGAGTPSRELAALTSNLASARAALAEAEARVDRAEDRVQGGDAGAAARALDSPLIQKLRIRVTELRAKKAELNQRYAEQHPKLQTVTEQLDRLRSRIDDQVARVVDGLRSEAEVARQRVERLEAAVARKREQVSARQTDAVKLQRLQRAAEAERKLFTSFLARLRKADSAQAAAEPGARVLAEARPPLNPSAPNRTLIVALAVLTALPCGVGLALFVDHRDAGVASLAELEQTTGARAVALLPRVTGADRHVPADHLLDRPASAFAEGVQALHTGLDGAGAPRAVMVTSAQPQEGKSSLALAYGRLLARQGASAVLVEADLRRPGLAQKVRAPETPGVGEVLTGAATPADALRGDPHSALTILPAGAAAAEPGDILASTRVADLIRDLAARFDHVIVDVPPVIPVADARRLAPHVDAAVMAVRWRRTRHTTLNLALHQLAQTGAPIRGAVLTRVDRRRHKHFGAGEEVAYGRESRAYYSG</sequence>
<dbReference type="SUPFAM" id="SSF52540">
    <property type="entry name" value="P-loop containing nucleoside triphosphate hydrolases"/>
    <property type="match status" value="1"/>
</dbReference>
<gene>
    <name evidence="6" type="ORF">SAMN05216241_10633</name>
</gene>
<evidence type="ECO:0000259" key="5">
    <source>
        <dbReference type="Pfam" id="PF13807"/>
    </source>
</evidence>
<dbReference type="AlphaFoldDB" id="A0A1G7RWY3"/>
<dbReference type="GO" id="GO:0005886">
    <property type="term" value="C:plasma membrane"/>
    <property type="evidence" value="ECO:0007669"/>
    <property type="project" value="TreeGrafter"/>
</dbReference>
<evidence type="ECO:0000256" key="1">
    <source>
        <dbReference type="ARBA" id="ARBA00022741"/>
    </source>
</evidence>
<feature type="domain" description="Tyrosine-protein kinase G-rich" evidence="5">
    <location>
        <begin position="373"/>
        <end position="446"/>
    </location>
</feature>
<evidence type="ECO:0000256" key="3">
    <source>
        <dbReference type="SAM" id="Coils"/>
    </source>
</evidence>
<protein>
    <submittedName>
        <fullName evidence="6">Capsular exopolysaccharide family</fullName>
    </submittedName>
</protein>
<organism evidence="6 7">
    <name type="scientific">Limimonas halophila</name>
    <dbReference type="NCBI Taxonomy" id="1082479"/>
    <lineage>
        <taxon>Bacteria</taxon>
        <taxon>Pseudomonadati</taxon>
        <taxon>Pseudomonadota</taxon>
        <taxon>Alphaproteobacteria</taxon>
        <taxon>Rhodospirillales</taxon>
        <taxon>Rhodovibrionaceae</taxon>
        <taxon>Limimonas</taxon>
    </lineage>
</organism>
<keyword evidence="3" id="KW-0175">Coiled coil</keyword>
<dbReference type="InterPro" id="IPR032807">
    <property type="entry name" value="GNVR"/>
</dbReference>
<keyword evidence="4" id="KW-0472">Membrane</keyword>
<keyword evidence="7" id="KW-1185">Reference proteome</keyword>
<keyword evidence="4" id="KW-0812">Transmembrane</keyword>
<dbReference type="CDD" id="cd05387">
    <property type="entry name" value="BY-kinase"/>
    <property type="match status" value="1"/>
</dbReference>
<dbReference type="EMBL" id="FNCE01000006">
    <property type="protein sequence ID" value="SDG15333.1"/>
    <property type="molecule type" value="Genomic_DNA"/>
</dbReference>
<evidence type="ECO:0000313" key="7">
    <source>
        <dbReference type="Proteomes" id="UP000199415"/>
    </source>
</evidence>
<evidence type="ECO:0000256" key="2">
    <source>
        <dbReference type="ARBA" id="ARBA00022840"/>
    </source>
</evidence>
<keyword evidence="1" id="KW-0547">Nucleotide-binding</keyword>
<accession>A0A1G7RWY3</accession>
<dbReference type="Pfam" id="PF13807">
    <property type="entry name" value="GNVR"/>
    <property type="match status" value="1"/>
</dbReference>
<dbReference type="RefSeq" id="WP_090019986.1">
    <property type="nucleotide sequence ID" value="NZ_FNCE01000006.1"/>
</dbReference>
<dbReference type="STRING" id="1082479.SAMN05216241_10633"/>
<feature type="transmembrane region" description="Helical" evidence="4">
    <location>
        <begin position="24"/>
        <end position="44"/>
    </location>
</feature>
<dbReference type="InterPro" id="IPR050445">
    <property type="entry name" value="Bact_polysacc_biosynth/exp"/>
</dbReference>
<evidence type="ECO:0000256" key="4">
    <source>
        <dbReference type="SAM" id="Phobius"/>
    </source>
</evidence>
<dbReference type="PANTHER" id="PTHR32309">
    <property type="entry name" value="TYROSINE-PROTEIN KINASE"/>
    <property type="match status" value="1"/>
</dbReference>
<dbReference type="Gene3D" id="3.40.50.300">
    <property type="entry name" value="P-loop containing nucleotide triphosphate hydrolases"/>
    <property type="match status" value="1"/>
</dbReference>
<dbReference type="Gene3D" id="1.10.287.1490">
    <property type="match status" value="1"/>
</dbReference>
<proteinExistence type="predicted"/>
<dbReference type="InterPro" id="IPR027417">
    <property type="entry name" value="P-loop_NTPase"/>
</dbReference>
<feature type="coiled-coil region" evidence="3">
    <location>
        <begin position="204"/>
        <end position="362"/>
    </location>
</feature>
<keyword evidence="2" id="KW-0067">ATP-binding</keyword>
<dbReference type="InterPro" id="IPR005702">
    <property type="entry name" value="Wzc-like_C"/>
</dbReference>
<dbReference type="GO" id="GO:0004713">
    <property type="term" value="F:protein tyrosine kinase activity"/>
    <property type="evidence" value="ECO:0007669"/>
    <property type="project" value="TreeGrafter"/>
</dbReference>
<dbReference type="PANTHER" id="PTHR32309:SF13">
    <property type="entry name" value="FERRIC ENTEROBACTIN TRANSPORT PROTEIN FEPE"/>
    <property type="match status" value="1"/>
</dbReference>
<dbReference type="OrthoDB" id="230260at2"/>
<reference evidence="6 7" key="1">
    <citation type="submission" date="2016-10" db="EMBL/GenBank/DDBJ databases">
        <authorList>
            <person name="de Groot N.N."/>
        </authorList>
    </citation>
    <scope>NUCLEOTIDE SEQUENCE [LARGE SCALE GENOMIC DNA]</scope>
    <source>
        <strain evidence="6 7">DSM 25584</strain>
    </source>
</reference>
<keyword evidence="4" id="KW-1133">Transmembrane helix</keyword>